<evidence type="ECO:0000259" key="5">
    <source>
        <dbReference type="PROSITE" id="PS51379"/>
    </source>
</evidence>
<organism evidence="6 7">
    <name type="scientific">Wenzhouxiangella limi</name>
    <dbReference type="NCBI Taxonomy" id="2707351"/>
    <lineage>
        <taxon>Bacteria</taxon>
        <taxon>Pseudomonadati</taxon>
        <taxon>Pseudomonadota</taxon>
        <taxon>Gammaproteobacteria</taxon>
        <taxon>Chromatiales</taxon>
        <taxon>Wenzhouxiangellaceae</taxon>
        <taxon>Wenzhouxiangella</taxon>
    </lineage>
</organism>
<evidence type="ECO:0000256" key="3">
    <source>
        <dbReference type="ARBA" id="ARBA00023004"/>
    </source>
</evidence>
<keyword evidence="7" id="KW-1185">Reference proteome</keyword>
<sequence>MQEDLLDIEQLSAAGPTGKARAAALADFDPPPEPMEWVEYRSEGRLLIIGPADEAWPIAEQLKSDLKCTMLATAPPSEPPDRAPPGRYLDGRPLELSGYLGEFTLKVEVDRGRVIEAGPAFGIDPGTFDLVLDLDGSADSGVDEPPPGYFRVRSEADLERALAELPDMVGEFQKPRFFAYDADICAHGSRGLSGCRKCVDACATGAVFSVGEKVEVDPYLCQGCGSCVTVCPSGAMSYAAPSSEDLLDSVRRLLANYRAHAGAEAVAPDVLIYSAESAADTLAARASELPEHVLPVAVENAGSVGADSWLAILAYGAGRIILLSGEEPAPTLGDATRRQIDIYRPILTGLGDPHSDERVQFWAGSVEAASVAVPLAPMTSTPATFAALGTKREILRQALGHLHAEAGSERVETVALPSSAPFGKIEVDADACTLCMACVSVCPVSAIQGGGDLPQLYFREDHCVQCGMCESSCPEDAISLQARMHFPAHLEPARRLLNEEEMHHCDACGKPFATRKMMESMLRRLQGHWMFQGEEALARIRLCEDCRIQRMYEDEGGVVAHPPERRN</sequence>
<feature type="domain" description="4Fe-4S ferredoxin-type" evidence="5">
    <location>
        <begin position="423"/>
        <end position="452"/>
    </location>
</feature>
<dbReference type="GO" id="GO:0046872">
    <property type="term" value="F:metal ion binding"/>
    <property type="evidence" value="ECO:0007669"/>
    <property type="project" value="UniProtKB-KW"/>
</dbReference>
<dbReference type="InterPro" id="IPR017896">
    <property type="entry name" value="4Fe4S_Fe-S-bd"/>
</dbReference>
<dbReference type="RefSeq" id="WP_164211039.1">
    <property type="nucleotide sequence ID" value="NZ_JAAGSC010000040.1"/>
</dbReference>
<keyword evidence="4" id="KW-0411">Iron-sulfur</keyword>
<dbReference type="Gene3D" id="3.30.70.20">
    <property type="match status" value="3"/>
</dbReference>
<reference evidence="6 7" key="1">
    <citation type="submission" date="2020-02" db="EMBL/GenBank/DDBJ databases">
        <authorList>
            <person name="Zhang X.-Y."/>
        </authorList>
    </citation>
    <scope>NUCLEOTIDE SEQUENCE [LARGE SCALE GENOMIC DNA]</scope>
    <source>
        <strain evidence="6 7">C33</strain>
    </source>
</reference>
<dbReference type="PROSITE" id="PS51379">
    <property type="entry name" value="4FE4S_FER_2"/>
    <property type="match status" value="3"/>
</dbReference>
<accession>A0A845UYR7</accession>
<dbReference type="SUPFAM" id="SSF54862">
    <property type="entry name" value="4Fe-4S ferredoxins"/>
    <property type="match status" value="1"/>
</dbReference>
<dbReference type="EMBL" id="JAAGSC010000040">
    <property type="protein sequence ID" value="NDY95644.1"/>
    <property type="molecule type" value="Genomic_DNA"/>
</dbReference>
<evidence type="ECO:0000256" key="1">
    <source>
        <dbReference type="ARBA" id="ARBA00022485"/>
    </source>
</evidence>
<dbReference type="Pfam" id="PF12838">
    <property type="entry name" value="Fer4_7"/>
    <property type="match status" value="1"/>
</dbReference>
<protein>
    <submittedName>
        <fullName evidence="6">4Fe-4S dicluster domain-containing protein</fullName>
    </submittedName>
</protein>
<keyword evidence="1" id="KW-0004">4Fe-4S</keyword>
<gene>
    <name evidence="6" type="ORF">G3I74_07890</name>
</gene>
<keyword evidence="2" id="KW-0479">Metal-binding</keyword>
<keyword evidence="3" id="KW-0408">Iron</keyword>
<dbReference type="InterPro" id="IPR017900">
    <property type="entry name" value="4Fe4S_Fe_S_CS"/>
</dbReference>
<dbReference type="AlphaFoldDB" id="A0A845UYR7"/>
<evidence type="ECO:0000256" key="4">
    <source>
        <dbReference type="ARBA" id="ARBA00023014"/>
    </source>
</evidence>
<dbReference type="Proteomes" id="UP000484885">
    <property type="component" value="Unassembled WGS sequence"/>
</dbReference>
<proteinExistence type="predicted"/>
<dbReference type="PANTHER" id="PTHR43687">
    <property type="entry name" value="ADENYLYLSULFATE REDUCTASE, BETA SUBUNIT"/>
    <property type="match status" value="1"/>
</dbReference>
<evidence type="ECO:0000313" key="7">
    <source>
        <dbReference type="Proteomes" id="UP000484885"/>
    </source>
</evidence>
<dbReference type="PANTHER" id="PTHR43687:SF4">
    <property type="entry name" value="BLR5484 PROTEIN"/>
    <property type="match status" value="1"/>
</dbReference>
<dbReference type="Pfam" id="PF13187">
    <property type="entry name" value="Fer4_9"/>
    <property type="match status" value="1"/>
</dbReference>
<comment type="caution">
    <text evidence="6">The sequence shown here is derived from an EMBL/GenBank/DDBJ whole genome shotgun (WGS) entry which is preliminary data.</text>
</comment>
<dbReference type="GO" id="GO:0051539">
    <property type="term" value="F:4 iron, 4 sulfur cluster binding"/>
    <property type="evidence" value="ECO:0007669"/>
    <property type="project" value="UniProtKB-KW"/>
</dbReference>
<feature type="domain" description="4Fe-4S ferredoxin-type" evidence="5">
    <location>
        <begin position="212"/>
        <end position="241"/>
    </location>
</feature>
<dbReference type="InterPro" id="IPR050572">
    <property type="entry name" value="Fe-S_Ferredoxin"/>
</dbReference>
<feature type="domain" description="4Fe-4S ferredoxin-type" evidence="5">
    <location>
        <begin position="454"/>
        <end position="483"/>
    </location>
</feature>
<evidence type="ECO:0000256" key="2">
    <source>
        <dbReference type="ARBA" id="ARBA00022723"/>
    </source>
</evidence>
<evidence type="ECO:0000313" key="6">
    <source>
        <dbReference type="EMBL" id="NDY95644.1"/>
    </source>
</evidence>
<dbReference type="PROSITE" id="PS00198">
    <property type="entry name" value="4FE4S_FER_1"/>
    <property type="match status" value="2"/>
</dbReference>
<name>A0A845UYR7_9GAMM</name>